<keyword evidence="6" id="KW-0206">Cytoskeleton</keyword>
<evidence type="ECO:0000256" key="5">
    <source>
        <dbReference type="ARBA" id="ARBA00023054"/>
    </source>
</evidence>
<keyword evidence="4" id="KW-0597">Phosphoprotein</keyword>
<evidence type="ECO:0000256" key="6">
    <source>
        <dbReference type="ARBA" id="ARBA00023212"/>
    </source>
</evidence>
<keyword evidence="10" id="KW-1185">Reference proteome</keyword>
<dbReference type="GO" id="GO:0007097">
    <property type="term" value="P:nuclear migration"/>
    <property type="evidence" value="ECO:0007669"/>
    <property type="project" value="TreeGrafter"/>
</dbReference>
<accession>A0AAY4A7J0</accession>
<dbReference type="GO" id="GO:0021987">
    <property type="term" value="P:cerebral cortex development"/>
    <property type="evidence" value="ECO:0007669"/>
    <property type="project" value="TreeGrafter"/>
</dbReference>
<dbReference type="GO" id="GO:0007052">
    <property type="term" value="P:mitotic spindle organization"/>
    <property type="evidence" value="ECO:0007669"/>
    <property type="project" value="InterPro"/>
</dbReference>
<dbReference type="InterPro" id="IPR007707">
    <property type="entry name" value="TACC_C"/>
</dbReference>
<comment type="similarity">
    <text evidence="2">Belongs to the TACC family.</text>
</comment>
<reference evidence="9" key="3">
    <citation type="submission" date="2025-09" db="UniProtKB">
        <authorList>
            <consortium name="Ensembl"/>
        </authorList>
    </citation>
    <scope>IDENTIFICATION</scope>
</reference>
<feature type="region of interest" description="Disordered" evidence="7">
    <location>
        <begin position="136"/>
        <end position="176"/>
    </location>
</feature>
<evidence type="ECO:0000256" key="7">
    <source>
        <dbReference type="SAM" id="MobiDB-lite"/>
    </source>
</evidence>
<evidence type="ECO:0000313" key="10">
    <source>
        <dbReference type="Proteomes" id="UP000694580"/>
    </source>
</evidence>
<feature type="compositionally biased region" description="Polar residues" evidence="7">
    <location>
        <begin position="136"/>
        <end position="151"/>
    </location>
</feature>
<dbReference type="InterPro" id="IPR039915">
    <property type="entry name" value="TACC"/>
</dbReference>
<reference evidence="9 10" key="1">
    <citation type="submission" date="2020-06" db="EMBL/GenBank/DDBJ databases">
        <authorList>
            <consortium name="Wellcome Sanger Institute Data Sharing"/>
        </authorList>
    </citation>
    <scope>NUCLEOTIDE SEQUENCE [LARGE SCALE GENOMIC DNA]</scope>
</reference>
<dbReference type="GO" id="GO:0005737">
    <property type="term" value="C:cytoplasm"/>
    <property type="evidence" value="ECO:0007669"/>
    <property type="project" value="TreeGrafter"/>
</dbReference>
<keyword evidence="3" id="KW-0963">Cytoplasm</keyword>
<dbReference type="Gene3D" id="1.20.5.1700">
    <property type="match status" value="1"/>
</dbReference>
<evidence type="ECO:0000259" key="8">
    <source>
        <dbReference type="Pfam" id="PF05010"/>
    </source>
</evidence>
<dbReference type="Proteomes" id="UP000694580">
    <property type="component" value="Chromosome 1"/>
</dbReference>
<dbReference type="Pfam" id="PF05010">
    <property type="entry name" value="TACC_C"/>
    <property type="match status" value="1"/>
</dbReference>
<evidence type="ECO:0000256" key="3">
    <source>
        <dbReference type="ARBA" id="ARBA00022490"/>
    </source>
</evidence>
<keyword evidence="5" id="KW-0175">Coiled coil</keyword>
<comment type="subcellular location">
    <subcellularLocation>
        <location evidence="1">Cytoplasm</location>
        <location evidence="1">Cytoskeleton</location>
    </subcellularLocation>
</comment>
<sequence>MSSVLANDENQGFSPGPEPGCDLFAVEQPTGRPSILRQSQFENIANKTVPKGVKVCFQTPRRDPVSKKILSPVKKMSVLEDCTRALESLKLMMNPQVILSEPQVPEEPSTVEPAEPTLSARGSYSFDFDNLDSVNPFNTGGSKLQNSPSLNRKSESPKAPNSTEVAGLQAQLKRDEVKRQSLEKNLEQKVREVEELTKLCDELIAKFQK</sequence>
<feature type="domain" description="Transforming acidic coiled-coil-containing protein C-terminal" evidence="8">
    <location>
        <begin position="159"/>
        <end position="204"/>
    </location>
</feature>
<dbReference type="Ensembl" id="ENSDCDT00010005303.1">
    <property type="protein sequence ID" value="ENSDCDP00010005133.1"/>
    <property type="gene ID" value="ENSDCDG00010002252.1"/>
</dbReference>
<proteinExistence type="inferred from homology"/>
<feature type="region of interest" description="Disordered" evidence="7">
    <location>
        <begin position="1"/>
        <end position="23"/>
    </location>
</feature>
<dbReference type="GeneTree" id="ENSGT00940000158858"/>
<dbReference type="AlphaFoldDB" id="A0AAY4A7J0"/>
<dbReference type="PANTHER" id="PTHR13924:SF10">
    <property type="entry name" value="TRANSFORMING ACIDIC COILED-COIL PROTEIN, ISOFORM K"/>
    <property type="match status" value="1"/>
</dbReference>
<feature type="compositionally biased region" description="Polar residues" evidence="7">
    <location>
        <begin position="1"/>
        <end position="13"/>
    </location>
</feature>
<dbReference type="GO" id="GO:0005856">
    <property type="term" value="C:cytoskeleton"/>
    <property type="evidence" value="ECO:0007669"/>
    <property type="project" value="UniProtKB-SubCell"/>
</dbReference>
<evidence type="ECO:0000313" key="9">
    <source>
        <dbReference type="Ensembl" id="ENSDCDP00010005133.1"/>
    </source>
</evidence>
<organism evidence="9 10">
    <name type="scientific">Denticeps clupeoides</name>
    <name type="common">denticle herring</name>
    <dbReference type="NCBI Taxonomy" id="299321"/>
    <lineage>
        <taxon>Eukaryota</taxon>
        <taxon>Metazoa</taxon>
        <taxon>Chordata</taxon>
        <taxon>Craniata</taxon>
        <taxon>Vertebrata</taxon>
        <taxon>Euteleostomi</taxon>
        <taxon>Actinopterygii</taxon>
        <taxon>Neopterygii</taxon>
        <taxon>Teleostei</taxon>
        <taxon>Clupei</taxon>
        <taxon>Clupeiformes</taxon>
        <taxon>Denticipitoidei</taxon>
        <taxon>Denticipitidae</taxon>
        <taxon>Denticeps</taxon>
    </lineage>
</organism>
<evidence type="ECO:0000256" key="4">
    <source>
        <dbReference type="ARBA" id="ARBA00022553"/>
    </source>
</evidence>
<dbReference type="PANTHER" id="PTHR13924">
    <property type="entry name" value="TRANSFORMING ACIDIC COILED-COIL CONTAINING PROTEIN 1/2"/>
    <property type="match status" value="1"/>
</dbReference>
<evidence type="ECO:0000256" key="1">
    <source>
        <dbReference type="ARBA" id="ARBA00004245"/>
    </source>
</evidence>
<evidence type="ECO:0000256" key="2">
    <source>
        <dbReference type="ARBA" id="ARBA00009423"/>
    </source>
</evidence>
<name>A0AAY4A7J0_9TELE</name>
<dbReference type="FunFam" id="1.20.5.1700:FF:000001">
    <property type="entry name" value="Transforming acidic coiled-coil-containing protein 1 isoform 2"/>
    <property type="match status" value="1"/>
</dbReference>
<protein>
    <recommendedName>
        <fullName evidence="8">Transforming acidic coiled-coil-containing protein C-terminal domain-containing protein</fullName>
    </recommendedName>
</protein>
<reference evidence="9" key="2">
    <citation type="submission" date="2025-08" db="UniProtKB">
        <authorList>
            <consortium name="Ensembl"/>
        </authorList>
    </citation>
    <scope>IDENTIFICATION</scope>
</reference>